<evidence type="ECO:0000256" key="2">
    <source>
        <dbReference type="SAM" id="MobiDB-lite"/>
    </source>
</evidence>
<dbReference type="PANTHER" id="PTHR16046">
    <property type="entry name" value="SMC5-SMC6 COMPLEX LOCALIZATION FACTOR 2"/>
    <property type="match status" value="1"/>
</dbReference>
<evidence type="ECO:0000259" key="3">
    <source>
        <dbReference type="Pfam" id="PF14816"/>
    </source>
</evidence>
<dbReference type="InterPro" id="IPR044276">
    <property type="entry name" value="CANIN_dom"/>
</dbReference>
<evidence type="ECO:0000313" key="4">
    <source>
        <dbReference type="Ensembl" id="ENSACDP00005025273.1"/>
    </source>
</evidence>
<proteinExistence type="inferred from homology"/>
<feature type="domain" description="Coiled-coil SMC6 And NSE5 INteracting (CANIN)" evidence="3">
    <location>
        <begin position="162"/>
        <end position="494"/>
    </location>
</feature>
<dbReference type="Proteomes" id="UP000694521">
    <property type="component" value="Unplaced"/>
</dbReference>
<feature type="region of interest" description="Disordered" evidence="2">
    <location>
        <begin position="31"/>
        <end position="159"/>
    </location>
</feature>
<sequence>PGLGTGRCCGWCPWCCPRCPRQPCADPRVVPAAPWRPKEPPSTQRRLSRGRQPRRPARPRGEQRDAAPRREEPGRSQHSPVLLGVAAASPGADSSRGQHTTARTAPQEAGDAAGDATTGRESPGDSEDNLIPLRELLLLGSAPPSPTEPREQTPRSCPEPLANSLEALLREKREQCLVPVLPRVPVDDDSLQEPPGDAVQLPEEQRLLLALFTVEPRLIPATHPGEPVFCARPLPPPALDTHGLWPRSVLEGRFLCASPAGRAAFVRDGLLSLLYRSSTACPPPVLRWLFQLMSLRPDTTNAFQALWEIWLSAGGEPWCPTLQDIGQAFARLGADLGALRRQHLLPPELCPAVGRPPDPSCCPGQARLDATGTLALVTQLGDICKFLELCVAAQPRRYPDRARRQLVALLCFLGLDRALRRQPLPDLQHLLLCLLEGIADWQGQLPALCLSLCRLSQHHHNLLALVGLLPDVTGRGRELRRRLSLCVMARLLGEPPGTALPLGAELPALSRLLELSRPDALQCLLPDGHPDEPEDSEQELGVPHPGANGVTWVGGGGLGTPRRCHHLPAPPP</sequence>
<feature type="region of interest" description="Disordered" evidence="2">
    <location>
        <begin position="525"/>
        <end position="572"/>
    </location>
</feature>
<dbReference type="Pfam" id="PF14816">
    <property type="entry name" value="CANIN"/>
    <property type="match status" value="1"/>
</dbReference>
<feature type="compositionally biased region" description="Polar residues" evidence="2">
    <location>
        <begin position="95"/>
        <end position="104"/>
    </location>
</feature>
<protein>
    <submittedName>
        <fullName evidence="4">Family with sequence similarity 178 member B</fullName>
    </submittedName>
</protein>
<dbReference type="PANTHER" id="PTHR16046:SF11">
    <property type="entry name" value="PROTEIN FAM178B"/>
    <property type="match status" value="1"/>
</dbReference>
<organism evidence="4 5">
    <name type="scientific">Anser cygnoides</name>
    <name type="common">Swan goose</name>
    <dbReference type="NCBI Taxonomy" id="8845"/>
    <lineage>
        <taxon>Eukaryota</taxon>
        <taxon>Metazoa</taxon>
        <taxon>Chordata</taxon>
        <taxon>Craniata</taxon>
        <taxon>Vertebrata</taxon>
        <taxon>Euteleostomi</taxon>
        <taxon>Archelosauria</taxon>
        <taxon>Archosauria</taxon>
        <taxon>Dinosauria</taxon>
        <taxon>Saurischia</taxon>
        <taxon>Theropoda</taxon>
        <taxon>Coelurosauria</taxon>
        <taxon>Aves</taxon>
        <taxon>Neognathae</taxon>
        <taxon>Galloanserae</taxon>
        <taxon>Anseriformes</taxon>
        <taxon>Anatidae</taxon>
        <taxon>Anserinae</taxon>
        <taxon>Anser</taxon>
    </lineage>
</organism>
<feature type="compositionally biased region" description="Basic and acidic residues" evidence="2">
    <location>
        <begin position="59"/>
        <end position="75"/>
    </location>
</feature>
<reference evidence="4" key="2">
    <citation type="submission" date="2025-09" db="UniProtKB">
        <authorList>
            <consortium name="Ensembl"/>
        </authorList>
    </citation>
    <scope>IDENTIFICATION</scope>
</reference>
<dbReference type="InterPro" id="IPR026161">
    <property type="entry name" value="FAM178"/>
</dbReference>
<evidence type="ECO:0000313" key="5">
    <source>
        <dbReference type="Proteomes" id="UP000694521"/>
    </source>
</evidence>
<keyword evidence="5" id="KW-1185">Reference proteome</keyword>
<feature type="compositionally biased region" description="Low complexity" evidence="2">
    <location>
        <begin position="109"/>
        <end position="119"/>
    </location>
</feature>
<name>A0A8B9EPR6_ANSCY</name>
<dbReference type="Ensembl" id="ENSACDT00005030144.1">
    <property type="protein sequence ID" value="ENSACDP00005025273.1"/>
    <property type="gene ID" value="ENSACDG00005018285.1"/>
</dbReference>
<comment type="similarity">
    <text evidence="1">Belongs to the FAM178 family.</text>
</comment>
<feature type="compositionally biased region" description="Basic residues" evidence="2">
    <location>
        <begin position="46"/>
        <end position="58"/>
    </location>
</feature>
<reference evidence="4" key="1">
    <citation type="submission" date="2025-08" db="UniProtKB">
        <authorList>
            <consortium name="Ensembl"/>
        </authorList>
    </citation>
    <scope>IDENTIFICATION</scope>
</reference>
<accession>A0A8B9EPR6</accession>
<dbReference type="AlphaFoldDB" id="A0A8B9EPR6"/>
<evidence type="ECO:0000256" key="1">
    <source>
        <dbReference type="ARBA" id="ARBA00010311"/>
    </source>
</evidence>